<dbReference type="InterPro" id="IPR000834">
    <property type="entry name" value="Peptidase_M14"/>
</dbReference>
<evidence type="ECO:0000256" key="4">
    <source>
        <dbReference type="ARBA" id="ARBA00022801"/>
    </source>
</evidence>
<keyword evidence="5" id="KW-0862">Zinc</keyword>
<dbReference type="PANTHER" id="PTHR11705:SF143">
    <property type="entry name" value="SLL0236 PROTEIN"/>
    <property type="match status" value="1"/>
</dbReference>
<dbReference type="Proteomes" id="UP001595896">
    <property type="component" value="Unassembled WGS sequence"/>
</dbReference>
<dbReference type="SMART" id="SM00631">
    <property type="entry name" value="Zn_pept"/>
    <property type="match status" value="1"/>
</dbReference>
<feature type="domain" description="Peptidase M14" evidence="9">
    <location>
        <begin position="40"/>
        <end position="345"/>
    </location>
</feature>
<keyword evidence="3" id="KW-0645">Protease</keyword>
<name>A0ABV9NU15_9BACI</name>
<organism evidence="10 11">
    <name type="scientific">Bacillus daqingensis</name>
    <dbReference type="NCBI Taxonomy" id="872396"/>
    <lineage>
        <taxon>Bacteria</taxon>
        <taxon>Bacillati</taxon>
        <taxon>Bacillota</taxon>
        <taxon>Bacilli</taxon>
        <taxon>Bacillales</taxon>
        <taxon>Bacillaceae</taxon>
        <taxon>Bacillus</taxon>
    </lineage>
</organism>
<protein>
    <submittedName>
        <fullName evidence="10">M14 family zinc carboxypeptidase</fullName>
    </submittedName>
</protein>
<keyword evidence="4" id="KW-0378">Hydrolase</keyword>
<evidence type="ECO:0000256" key="6">
    <source>
        <dbReference type="ARBA" id="ARBA00023049"/>
    </source>
</evidence>
<evidence type="ECO:0000259" key="9">
    <source>
        <dbReference type="PROSITE" id="PS52035"/>
    </source>
</evidence>
<comment type="caution">
    <text evidence="7">Lacks conserved residue(s) required for the propagation of feature annotation.</text>
</comment>
<dbReference type="Pfam" id="PF00246">
    <property type="entry name" value="Peptidase_M14"/>
    <property type="match status" value="1"/>
</dbReference>
<comment type="cofactor">
    <cofactor evidence="1">
        <name>Zn(2+)</name>
        <dbReference type="ChEBI" id="CHEBI:29105"/>
    </cofactor>
</comment>
<gene>
    <name evidence="10" type="ORF">ACFO4L_09905</name>
</gene>
<accession>A0ABV9NU15</accession>
<feature type="signal peptide" evidence="8">
    <location>
        <begin position="1"/>
        <end position="23"/>
    </location>
</feature>
<dbReference type="EMBL" id="JBHSGK010000011">
    <property type="protein sequence ID" value="MFC4736898.1"/>
    <property type="molecule type" value="Genomic_DNA"/>
</dbReference>
<keyword evidence="11" id="KW-1185">Reference proteome</keyword>
<evidence type="ECO:0000256" key="7">
    <source>
        <dbReference type="PROSITE-ProRule" id="PRU01379"/>
    </source>
</evidence>
<keyword evidence="10" id="KW-0121">Carboxypeptidase</keyword>
<dbReference type="SUPFAM" id="SSF53187">
    <property type="entry name" value="Zn-dependent exopeptidases"/>
    <property type="match status" value="1"/>
</dbReference>
<keyword evidence="6" id="KW-0482">Metalloprotease</keyword>
<dbReference type="PRINTS" id="PR00765">
    <property type="entry name" value="CRBOXYPTASEA"/>
</dbReference>
<comment type="similarity">
    <text evidence="2 7">Belongs to the peptidase M14 family.</text>
</comment>
<dbReference type="PROSITE" id="PS52035">
    <property type="entry name" value="PEPTIDASE_M14"/>
    <property type="match status" value="1"/>
</dbReference>
<evidence type="ECO:0000313" key="11">
    <source>
        <dbReference type="Proteomes" id="UP001595896"/>
    </source>
</evidence>
<evidence type="ECO:0000256" key="3">
    <source>
        <dbReference type="ARBA" id="ARBA00022670"/>
    </source>
</evidence>
<feature type="chain" id="PRO_5045259599" evidence="8">
    <location>
        <begin position="24"/>
        <end position="345"/>
    </location>
</feature>
<dbReference type="PANTHER" id="PTHR11705">
    <property type="entry name" value="PROTEASE FAMILY M14 CARBOXYPEPTIDASE A,B"/>
    <property type="match status" value="1"/>
</dbReference>
<dbReference type="Gene3D" id="3.40.630.10">
    <property type="entry name" value="Zn peptidases"/>
    <property type="match status" value="1"/>
</dbReference>
<evidence type="ECO:0000256" key="2">
    <source>
        <dbReference type="ARBA" id="ARBA00005988"/>
    </source>
</evidence>
<comment type="caution">
    <text evidence="10">The sequence shown here is derived from an EMBL/GenBank/DDBJ whole genome shotgun (WGS) entry which is preliminary data.</text>
</comment>
<evidence type="ECO:0000256" key="8">
    <source>
        <dbReference type="SAM" id="SignalP"/>
    </source>
</evidence>
<sequence length="345" mass="37752">MKKTLVTLLAVLMFLSMALPAGAVGNGPNYNGNETINDSRLTSNEDLMAQVERAAERSDFMELEIIGQSVKGRDLPLLKFGTNPDNPTILFLTQQHGNEVLITEGALQVIRSLSNNRRQNAELAENVNVFFVPRINMDGAIGDVDFDTSDYVAGGLATRTNANNVDLNRDHNDLTQPENIALHENVLQAYDIDYLVDFHHQGARSAIDGELVSGSILHPTNEGVDPAVVEMSKQLGAVMYDSVEDRGWGLLAKYPGGDANTIARNGLAFEYDIATLLFEMRGMIDNVNESAVLGQKSNGYLIQQAVVSMEAAIEAIADRSIEEADTSFWDTLETQSFLPQEEEGE</sequence>
<evidence type="ECO:0000256" key="1">
    <source>
        <dbReference type="ARBA" id="ARBA00001947"/>
    </source>
</evidence>
<evidence type="ECO:0000313" key="10">
    <source>
        <dbReference type="EMBL" id="MFC4736898.1"/>
    </source>
</evidence>
<dbReference type="RefSeq" id="WP_377909511.1">
    <property type="nucleotide sequence ID" value="NZ_JBHSGK010000011.1"/>
</dbReference>
<dbReference type="GO" id="GO:0004180">
    <property type="term" value="F:carboxypeptidase activity"/>
    <property type="evidence" value="ECO:0007669"/>
    <property type="project" value="UniProtKB-KW"/>
</dbReference>
<proteinExistence type="inferred from homology"/>
<keyword evidence="8" id="KW-0732">Signal</keyword>
<evidence type="ECO:0000256" key="5">
    <source>
        <dbReference type="ARBA" id="ARBA00022833"/>
    </source>
</evidence>
<reference evidence="11" key="1">
    <citation type="journal article" date="2019" name="Int. J. Syst. Evol. Microbiol.">
        <title>The Global Catalogue of Microorganisms (GCM) 10K type strain sequencing project: providing services to taxonomists for standard genome sequencing and annotation.</title>
        <authorList>
            <consortium name="The Broad Institute Genomics Platform"/>
            <consortium name="The Broad Institute Genome Sequencing Center for Infectious Disease"/>
            <person name="Wu L."/>
            <person name="Ma J."/>
        </authorList>
    </citation>
    <scope>NUCLEOTIDE SEQUENCE [LARGE SCALE GENOMIC DNA]</scope>
    <source>
        <strain evidence="11">JCM 12165</strain>
    </source>
</reference>